<dbReference type="RefSeq" id="WP_330154635.1">
    <property type="nucleotide sequence ID" value="NZ_JAUZMZ010000276.1"/>
</dbReference>
<reference evidence="1 2" key="1">
    <citation type="submission" date="2023-08" db="EMBL/GenBank/DDBJ databases">
        <authorList>
            <person name="Girao M."/>
            <person name="Carvalho M.F."/>
        </authorList>
    </citation>
    <scope>NUCLEOTIDE SEQUENCE [LARGE SCALE GENOMIC DNA]</scope>
    <source>
        <strain evidence="1 2">CC-R104</strain>
    </source>
</reference>
<comment type="caution">
    <text evidence="1">The sequence shown here is derived from an EMBL/GenBank/DDBJ whole genome shotgun (WGS) entry which is preliminary data.</text>
</comment>
<sequence length="142" mass="13908">MAAAVAAVGALAGCSSDEAPTDDAVRSSANAAVTSVQQQAEGAVSSVQSAASSAAGSVGNLIDEAKLDVFVAAFRAGYPALSADRETASIEAIVTQTCPLIEGGADDQEVNAKVGELATNGSSVPGDDQAARIAQLVRVACA</sequence>
<accession>A0ABU7JZI3</accession>
<organism evidence="1 2">
    <name type="scientific">Rhodococcus chondri</name>
    <dbReference type="NCBI Taxonomy" id="3065941"/>
    <lineage>
        <taxon>Bacteria</taxon>
        <taxon>Bacillati</taxon>
        <taxon>Actinomycetota</taxon>
        <taxon>Actinomycetes</taxon>
        <taxon>Mycobacteriales</taxon>
        <taxon>Nocardiaceae</taxon>
        <taxon>Rhodococcus</taxon>
    </lineage>
</organism>
<gene>
    <name evidence="1" type="ORF">Q8814_24895</name>
</gene>
<evidence type="ECO:0000313" key="2">
    <source>
        <dbReference type="Proteomes" id="UP001331936"/>
    </source>
</evidence>
<protein>
    <recommendedName>
        <fullName evidence="3">Lipoprotein</fullName>
    </recommendedName>
</protein>
<evidence type="ECO:0008006" key="3">
    <source>
        <dbReference type="Google" id="ProtNLM"/>
    </source>
</evidence>
<proteinExistence type="predicted"/>
<dbReference type="EMBL" id="JAUZMZ010000276">
    <property type="protein sequence ID" value="MEE2035305.1"/>
    <property type="molecule type" value="Genomic_DNA"/>
</dbReference>
<keyword evidence="2" id="KW-1185">Reference proteome</keyword>
<evidence type="ECO:0000313" key="1">
    <source>
        <dbReference type="EMBL" id="MEE2035305.1"/>
    </source>
</evidence>
<dbReference type="Proteomes" id="UP001331936">
    <property type="component" value="Unassembled WGS sequence"/>
</dbReference>
<name>A0ABU7JZI3_9NOCA</name>